<dbReference type="EMBL" id="MU791087">
    <property type="protein sequence ID" value="KAJ3991267.1"/>
    <property type="molecule type" value="Genomic_DNA"/>
</dbReference>
<gene>
    <name evidence="2" type="ORF">F5050DRAFT_1812733</name>
</gene>
<name>A0ABQ8PY34_9AGAR</name>
<evidence type="ECO:0000313" key="2">
    <source>
        <dbReference type="EMBL" id="KAJ3991267.1"/>
    </source>
</evidence>
<feature type="compositionally biased region" description="Low complexity" evidence="1">
    <location>
        <begin position="1"/>
        <end position="15"/>
    </location>
</feature>
<proteinExistence type="predicted"/>
<comment type="caution">
    <text evidence="2">The sequence shown here is derived from an EMBL/GenBank/DDBJ whole genome shotgun (WGS) entry which is preliminary data.</text>
</comment>
<evidence type="ECO:0000313" key="3">
    <source>
        <dbReference type="Proteomes" id="UP001163828"/>
    </source>
</evidence>
<reference evidence="2" key="1">
    <citation type="submission" date="2022-08" db="EMBL/GenBank/DDBJ databases">
        <authorList>
            <consortium name="DOE Joint Genome Institute"/>
            <person name="Min B."/>
            <person name="Riley R."/>
            <person name="Sierra-Patev S."/>
            <person name="Naranjo-Ortiz M."/>
            <person name="Looney B."/>
            <person name="Konkel Z."/>
            <person name="Slot J.C."/>
            <person name="Sakamoto Y."/>
            <person name="Steenwyk J.L."/>
            <person name="Rokas A."/>
            <person name="Carro J."/>
            <person name="Camarero S."/>
            <person name="Ferreira P."/>
            <person name="Molpeceres G."/>
            <person name="Ruiz-Duenas F.J."/>
            <person name="Serrano A."/>
            <person name="Henrissat B."/>
            <person name="Drula E."/>
            <person name="Hughes K.W."/>
            <person name="Mata J.L."/>
            <person name="Ishikawa N.K."/>
            <person name="Vargas-Isla R."/>
            <person name="Ushijima S."/>
            <person name="Smith C.A."/>
            <person name="Ahrendt S."/>
            <person name="Andreopoulos W."/>
            <person name="He G."/>
            <person name="Labutti K."/>
            <person name="Lipzen A."/>
            <person name="Ng V."/>
            <person name="Sandor L."/>
            <person name="Barry K."/>
            <person name="Martinez A.T."/>
            <person name="Xiao Y."/>
            <person name="Gibbons J.G."/>
            <person name="Terashima K."/>
            <person name="Hibbett D.S."/>
            <person name="Grigoriev I.V."/>
        </authorList>
    </citation>
    <scope>NUCLEOTIDE SEQUENCE</scope>
    <source>
        <strain evidence="2">TFB10827</strain>
    </source>
</reference>
<keyword evidence="3" id="KW-1185">Reference proteome</keyword>
<sequence>MSPTSSPSRPARSPTLVHEEEESELQAFLAAAKREAQEKWERLRAVKASGVVEKVVGGGGEIVEVKEAIEQSMEDAIEVKQEVVLKVEPKPSTTNNSNFPNQAEEPNPFVANAQSFTPYSESILLVGILSGDVEEDEELFLMENGIVVVAEVDMVK</sequence>
<dbReference type="Proteomes" id="UP001163828">
    <property type="component" value="Unassembled WGS sequence"/>
</dbReference>
<feature type="region of interest" description="Disordered" evidence="1">
    <location>
        <begin position="1"/>
        <end position="23"/>
    </location>
</feature>
<evidence type="ECO:0000256" key="1">
    <source>
        <dbReference type="SAM" id="MobiDB-lite"/>
    </source>
</evidence>
<organism evidence="2 3">
    <name type="scientific">Lentinula boryana</name>
    <dbReference type="NCBI Taxonomy" id="40481"/>
    <lineage>
        <taxon>Eukaryota</taxon>
        <taxon>Fungi</taxon>
        <taxon>Dikarya</taxon>
        <taxon>Basidiomycota</taxon>
        <taxon>Agaricomycotina</taxon>
        <taxon>Agaricomycetes</taxon>
        <taxon>Agaricomycetidae</taxon>
        <taxon>Agaricales</taxon>
        <taxon>Marasmiineae</taxon>
        <taxon>Omphalotaceae</taxon>
        <taxon>Lentinula</taxon>
    </lineage>
</organism>
<protein>
    <submittedName>
        <fullName evidence="2">Uncharacterized protein</fullName>
    </submittedName>
</protein>
<accession>A0ABQ8PY34</accession>